<proteinExistence type="predicted"/>
<feature type="region of interest" description="Disordered" evidence="2">
    <location>
        <begin position="309"/>
        <end position="350"/>
    </location>
</feature>
<evidence type="ECO:0000256" key="1">
    <source>
        <dbReference type="SAM" id="Coils"/>
    </source>
</evidence>
<reference evidence="3" key="1">
    <citation type="journal article" date="2017" name="Nature">
        <title>The sunflower genome provides insights into oil metabolism, flowering and Asterid evolution.</title>
        <authorList>
            <person name="Badouin H."/>
            <person name="Gouzy J."/>
            <person name="Grassa C.J."/>
            <person name="Murat F."/>
            <person name="Staton S.E."/>
            <person name="Cottret L."/>
            <person name="Lelandais-Briere C."/>
            <person name="Owens G.L."/>
            <person name="Carrere S."/>
            <person name="Mayjonade B."/>
            <person name="Legrand L."/>
            <person name="Gill N."/>
            <person name="Kane N.C."/>
            <person name="Bowers J.E."/>
            <person name="Hubner S."/>
            <person name="Bellec A."/>
            <person name="Berard A."/>
            <person name="Berges H."/>
            <person name="Blanchet N."/>
            <person name="Boniface M.C."/>
            <person name="Brunel D."/>
            <person name="Catrice O."/>
            <person name="Chaidir N."/>
            <person name="Claudel C."/>
            <person name="Donnadieu C."/>
            <person name="Faraut T."/>
            <person name="Fievet G."/>
            <person name="Helmstetter N."/>
            <person name="King M."/>
            <person name="Knapp S.J."/>
            <person name="Lai Z."/>
            <person name="Le Paslier M.C."/>
            <person name="Lippi Y."/>
            <person name="Lorenzon L."/>
            <person name="Mandel J.R."/>
            <person name="Marage G."/>
            <person name="Marchand G."/>
            <person name="Marquand E."/>
            <person name="Bret-Mestries E."/>
            <person name="Morien E."/>
            <person name="Nambeesan S."/>
            <person name="Nguyen T."/>
            <person name="Pegot-Espagnet P."/>
            <person name="Pouilly N."/>
            <person name="Raftis F."/>
            <person name="Sallet E."/>
            <person name="Schiex T."/>
            <person name="Thomas J."/>
            <person name="Vandecasteele C."/>
            <person name="Vares D."/>
            <person name="Vear F."/>
            <person name="Vautrin S."/>
            <person name="Crespi M."/>
            <person name="Mangin B."/>
            <person name="Burke J.M."/>
            <person name="Salse J."/>
            <person name="Munos S."/>
            <person name="Vincourt P."/>
            <person name="Rieseberg L.H."/>
            <person name="Langlade N.B."/>
        </authorList>
    </citation>
    <scope>NUCLEOTIDE SEQUENCE</scope>
    <source>
        <tissue evidence="3">Leaves</tissue>
    </source>
</reference>
<feature type="region of interest" description="Disordered" evidence="2">
    <location>
        <begin position="15"/>
        <end position="50"/>
    </location>
</feature>
<name>A0A9K3GUL3_HELAN</name>
<dbReference type="AlphaFoldDB" id="A0A9K3GUL3"/>
<accession>A0A9K3GUL3</accession>
<feature type="compositionally biased region" description="Basic residues" evidence="2">
    <location>
        <begin position="233"/>
        <end position="242"/>
    </location>
</feature>
<evidence type="ECO:0000256" key="2">
    <source>
        <dbReference type="SAM" id="MobiDB-lite"/>
    </source>
</evidence>
<protein>
    <submittedName>
        <fullName evidence="3">Uncharacterized protein</fullName>
    </submittedName>
</protein>
<dbReference type="Proteomes" id="UP000215914">
    <property type="component" value="Unassembled WGS sequence"/>
</dbReference>
<reference evidence="3" key="2">
    <citation type="submission" date="2020-06" db="EMBL/GenBank/DDBJ databases">
        <title>Helianthus annuus Genome sequencing and assembly Release 2.</title>
        <authorList>
            <person name="Gouzy J."/>
            <person name="Langlade N."/>
            <person name="Munos S."/>
        </authorList>
    </citation>
    <scope>NUCLEOTIDE SEQUENCE</scope>
    <source>
        <tissue evidence="3">Leaves</tissue>
    </source>
</reference>
<keyword evidence="1" id="KW-0175">Coiled coil</keyword>
<keyword evidence="4" id="KW-1185">Reference proteome</keyword>
<dbReference type="Gramene" id="mRNA:HanXRQr2_Chr17g0806941">
    <property type="protein sequence ID" value="CDS:HanXRQr2_Chr17g0806941.1"/>
    <property type="gene ID" value="HanXRQr2_Chr17g0806941"/>
</dbReference>
<feature type="region of interest" description="Disordered" evidence="2">
    <location>
        <begin position="70"/>
        <end position="115"/>
    </location>
</feature>
<organism evidence="3 4">
    <name type="scientific">Helianthus annuus</name>
    <name type="common">Common sunflower</name>
    <dbReference type="NCBI Taxonomy" id="4232"/>
    <lineage>
        <taxon>Eukaryota</taxon>
        <taxon>Viridiplantae</taxon>
        <taxon>Streptophyta</taxon>
        <taxon>Embryophyta</taxon>
        <taxon>Tracheophyta</taxon>
        <taxon>Spermatophyta</taxon>
        <taxon>Magnoliopsida</taxon>
        <taxon>eudicotyledons</taxon>
        <taxon>Gunneridae</taxon>
        <taxon>Pentapetalae</taxon>
        <taxon>asterids</taxon>
        <taxon>campanulids</taxon>
        <taxon>Asterales</taxon>
        <taxon>Asteraceae</taxon>
        <taxon>Asteroideae</taxon>
        <taxon>Heliantheae alliance</taxon>
        <taxon>Heliantheae</taxon>
        <taxon>Helianthus</taxon>
    </lineage>
</organism>
<feature type="compositionally biased region" description="Basic and acidic residues" evidence="2">
    <location>
        <begin position="38"/>
        <end position="50"/>
    </location>
</feature>
<dbReference type="EMBL" id="MNCJ02000332">
    <property type="protein sequence ID" value="KAF5755801.1"/>
    <property type="molecule type" value="Genomic_DNA"/>
</dbReference>
<evidence type="ECO:0000313" key="3">
    <source>
        <dbReference type="EMBL" id="KAF5755801.1"/>
    </source>
</evidence>
<gene>
    <name evidence="3" type="ORF">HanXRQr2_Chr17g0806941</name>
</gene>
<feature type="region of interest" description="Disordered" evidence="2">
    <location>
        <begin position="206"/>
        <end position="266"/>
    </location>
</feature>
<feature type="coiled-coil region" evidence="1">
    <location>
        <begin position="369"/>
        <end position="403"/>
    </location>
</feature>
<evidence type="ECO:0000313" key="4">
    <source>
        <dbReference type="Proteomes" id="UP000215914"/>
    </source>
</evidence>
<sequence>MDAETLKRLNVYQGVEKDKEPPYRKQFGSVAKPNYVAPDHDKWRHDDSNFDSEDKKMELFANKRGKFLLKAEDKKRKKDSTPKVSKSTTPKDAPKRLTKKKSPPHLVDKPVDVPPENVYVTGDDILQMTFDEYEKIATAQVALEAEKAKNDEQVGGENVEATTGGETVKEKLVEYVVHIDSSKIESDIDVTQLAPTTYVCGKIKIKGPSRKKKGSDEEDASYVPTPTEAEKLKKCRGMKRSAKPTGETPRKQKIRKTTSKAVKGKSGESVKALEKVIVEEPVVQAEIHVPTPPVYPIQVSIPVQAEVHVSTPEQPPKTVEEPGSTTKKILTPKQEGSSQSFPKVPSNLDAGPTSLDEVGYIPFFNDDKVDELAKKVAALEKAKAETDEKQKQVEAENVVLKNENLSMNERLLNVEAGNNALNEAIDELLVTNCD</sequence>
<comment type="caution">
    <text evidence="3">The sequence shown here is derived from an EMBL/GenBank/DDBJ whole genome shotgun (WGS) entry which is preliminary data.</text>
</comment>
<feature type="compositionally biased region" description="Polar residues" evidence="2">
    <location>
        <begin position="323"/>
        <end position="341"/>
    </location>
</feature>